<name>A0A376MWE1_ECOLX</name>
<gene>
    <name evidence="1" type="primary">yceG_1</name>
    <name evidence="1" type="ORF">NCTC11112_04933</name>
</gene>
<proteinExistence type="predicted"/>
<dbReference type="GO" id="GO:0016829">
    <property type="term" value="F:lyase activity"/>
    <property type="evidence" value="ECO:0007669"/>
    <property type="project" value="UniProtKB-KW"/>
</dbReference>
<accession>A0A376MWE1</accession>
<dbReference type="AlphaFoldDB" id="A0A376MWE1"/>
<sequence length="94" mass="10720">MTVREMLKLLESGKRSTVPSGELVEGMRLSDYLKQLREAPYIKHTLSDDKYATVARHLNWKTRSGLKVGSGQTPGCIPLIPPMSRYSSERTRKW</sequence>
<organism evidence="1 2">
    <name type="scientific">Escherichia coli</name>
    <dbReference type="NCBI Taxonomy" id="562"/>
    <lineage>
        <taxon>Bacteria</taxon>
        <taxon>Pseudomonadati</taxon>
        <taxon>Pseudomonadota</taxon>
        <taxon>Gammaproteobacteria</taxon>
        <taxon>Enterobacterales</taxon>
        <taxon>Enterobacteriaceae</taxon>
        <taxon>Escherichia</taxon>
    </lineage>
</organism>
<keyword evidence="1" id="KW-0456">Lyase</keyword>
<dbReference type="EMBL" id="UGAW01000001">
    <property type="protein sequence ID" value="STG54354.1"/>
    <property type="molecule type" value="Genomic_DNA"/>
</dbReference>
<protein>
    <submittedName>
        <fullName evidence="1">Putative aminodeoxychorismate lyase</fullName>
    </submittedName>
</protein>
<reference evidence="1 2" key="1">
    <citation type="submission" date="2018-06" db="EMBL/GenBank/DDBJ databases">
        <authorList>
            <consortium name="Pathogen Informatics"/>
            <person name="Doyle S."/>
        </authorList>
    </citation>
    <scope>NUCLEOTIDE SEQUENCE [LARGE SCALE GENOMIC DNA]</scope>
    <source>
        <strain evidence="1 2">NCTC11112</strain>
    </source>
</reference>
<evidence type="ECO:0000313" key="1">
    <source>
        <dbReference type="EMBL" id="STG54354.1"/>
    </source>
</evidence>
<evidence type="ECO:0000313" key="2">
    <source>
        <dbReference type="Proteomes" id="UP000254817"/>
    </source>
</evidence>
<dbReference type="Proteomes" id="UP000254817">
    <property type="component" value="Unassembled WGS sequence"/>
</dbReference>